<reference evidence="2 3" key="1">
    <citation type="journal article" date="2012" name="BMC Genomics">
        <title>Sequencing the genome of Marssonina brunnea reveals fungus-poplar co-evolution.</title>
        <authorList>
            <person name="Zhu S."/>
            <person name="Cao Y.-Z."/>
            <person name="Jiang C."/>
            <person name="Tan B.-Y."/>
            <person name="Wang Z."/>
            <person name="Feng S."/>
            <person name="Zhang L."/>
            <person name="Su X.-H."/>
            <person name="Brejova B."/>
            <person name="Vinar T."/>
            <person name="Xu M."/>
            <person name="Wang M.-X."/>
            <person name="Zhang S.-G."/>
            <person name="Huang M.-R."/>
            <person name="Wu R."/>
            <person name="Zhou Y."/>
        </authorList>
    </citation>
    <scope>NUCLEOTIDE SEQUENCE [LARGE SCALE GENOMIC DNA]</scope>
    <source>
        <strain evidence="2 3">MB_m1</strain>
    </source>
</reference>
<dbReference type="HOGENOM" id="CLU_2223808_0_0_1"/>
<dbReference type="AlphaFoldDB" id="K1WBK5"/>
<evidence type="ECO:0000313" key="2">
    <source>
        <dbReference type="EMBL" id="EKD14695.1"/>
    </source>
</evidence>
<name>K1WBK5_MARBU</name>
<dbReference type="InParanoid" id="K1WBK5"/>
<dbReference type="Proteomes" id="UP000006753">
    <property type="component" value="Unassembled WGS sequence"/>
</dbReference>
<feature type="compositionally biased region" description="Low complexity" evidence="1">
    <location>
        <begin position="82"/>
        <end position="106"/>
    </location>
</feature>
<proteinExistence type="predicted"/>
<dbReference type="KEGG" id="mbe:MBM_06906"/>
<gene>
    <name evidence="2" type="ORF">MBM_06906</name>
</gene>
<organism evidence="2 3">
    <name type="scientific">Marssonina brunnea f. sp. multigermtubi (strain MB_m1)</name>
    <name type="common">Marssonina leaf spot fungus</name>
    <dbReference type="NCBI Taxonomy" id="1072389"/>
    <lineage>
        <taxon>Eukaryota</taxon>
        <taxon>Fungi</taxon>
        <taxon>Dikarya</taxon>
        <taxon>Ascomycota</taxon>
        <taxon>Pezizomycotina</taxon>
        <taxon>Leotiomycetes</taxon>
        <taxon>Helotiales</taxon>
        <taxon>Drepanopezizaceae</taxon>
        <taxon>Drepanopeziza</taxon>
    </lineage>
</organism>
<evidence type="ECO:0000256" key="1">
    <source>
        <dbReference type="SAM" id="MobiDB-lite"/>
    </source>
</evidence>
<keyword evidence="3" id="KW-1185">Reference proteome</keyword>
<accession>K1WBK5</accession>
<feature type="region of interest" description="Disordered" evidence="1">
    <location>
        <begin position="1"/>
        <end position="106"/>
    </location>
</feature>
<evidence type="ECO:0000313" key="3">
    <source>
        <dbReference type="Proteomes" id="UP000006753"/>
    </source>
</evidence>
<dbReference type="EMBL" id="JH921444">
    <property type="protein sequence ID" value="EKD14695.1"/>
    <property type="molecule type" value="Genomic_DNA"/>
</dbReference>
<sequence length="106" mass="11458">MFYLSAQHHRFQKMPSLPVPIPRHDPYPSAPAAPDLSTARTTPSDHHPRAPPPVGTYQSYQSINQPPPAPDDRSRQNANHGAAAAHATLSTSSTAAVSTSSYRYSL</sequence>
<protein>
    <submittedName>
        <fullName evidence="2">Uncharacterized protein</fullName>
    </submittedName>
</protein>